<dbReference type="Proteomes" id="UP000299102">
    <property type="component" value="Unassembled WGS sequence"/>
</dbReference>
<organism evidence="2 3">
    <name type="scientific">Eumeta variegata</name>
    <name type="common">Bagworm moth</name>
    <name type="synonym">Eumeta japonica</name>
    <dbReference type="NCBI Taxonomy" id="151549"/>
    <lineage>
        <taxon>Eukaryota</taxon>
        <taxon>Metazoa</taxon>
        <taxon>Ecdysozoa</taxon>
        <taxon>Arthropoda</taxon>
        <taxon>Hexapoda</taxon>
        <taxon>Insecta</taxon>
        <taxon>Pterygota</taxon>
        <taxon>Neoptera</taxon>
        <taxon>Endopterygota</taxon>
        <taxon>Lepidoptera</taxon>
        <taxon>Glossata</taxon>
        <taxon>Ditrysia</taxon>
        <taxon>Tineoidea</taxon>
        <taxon>Psychidae</taxon>
        <taxon>Oiketicinae</taxon>
        <taxon>Eumeta</taxon>
    </lineage>
</organism>
<dbReference type="EMBL" id="BGZK01001793">
    <property type="protein sequence ID" value="GBP86413.1"/>
    <property type="molecule type" value="Genomic_DNA"/>
</dbReference>
<evidence type="ECO:0000313" key="2">
    <source>
        <dbReference type="EMBL" id="GBP86413.1"/>
    </source>
</evidence>
<reference evidence="2 3" key="1">
    <citation type="journal article" date="2019" name="Commun. Biol.">
        <title>The bagworm genome reveals a unique fibroin gene that provides high tensile strength.</title>
        <authorList>
            <person name="Kono N."/>
            <person name="Nakamura H."/>
            <person name="Ohtoshi R."/>
            <person name="Tomita M."/>
            <person name="Numata K."/>
            <person name="Arakawa K."/>
        </authorList>
    </citation>
    <scope>NUCLEOTIDE SEQUENCE [LARGE SCALE GENOMIC DNA]</scope>
</reference>
<feature type="region of interest" description="Disordered" evidence="1">
    <location>
        <begin position="32"/>
        <end position="68"/>
    </location>
</feature>
<gene>
    <name evidence="2" type="ORF">EVAR_62846_1</name>
</gene>
<name>A0A4C1ZGZ3_EUMVA</name>
<proteinExistence type="predicted"/>
<feature type="compositionally biased region" description="Basic and acidic residues" evidence="1">
    <location>
        <begin position="32"/>
        <end position="46"/>
    </location>
</feature>
<sequence>MLPLPNVTFLKLMESPDKVVLLAETRLNTDHAVRPPEKSLEKERTPNQEVGGWVGSQSRTTVDEIGNG</sequence>
<dbReference type="AlphaFoldDB" id="A0A4C1ZGZ3"/>
<keyword evidence="3" id="KW-1185">Reference proteome</keyword>
<evidence type="ECO:0000313" key="3">
    <source>
        <dbReference type="Proteomes" id="UP000299102"/>
    </source>
</evidence>
<accession>A0A4C1ZGZ3</accession>
<protein>
    <submittedName>
        <fullName evidence="2">Uncharacterized protein</fullName>
    </submittedName>
</protein>
<evidence type="ECO:0000256" key="1">
    <source>
        <dbReference type="SAM" id="MobiDB-lite"/>
    </source>
</evidence>
<comment type="caution">
    <text evidence="2">The sequence shown here is derived from an EMBL/GenBank/DDBJ whole genome shotgun (WGS) entry which is preliminary data.</text>
</comment>